<dbReference type="EMBL" id="CP133720">
    <property type="protein sequence ID" value="WMW80780.1"/>
    <property type="molecule type" value="Genomic_DNA"/>
</dbReference>
<keyword evidence="1" id="KW-0812">Transmembrane</keyword>
<evidence type="ECO:0000313" key="5">
    <source>
        <dbReference type="Proteomes" id="UP001181355"/>
    </source>
</evidence>
<feature type="transmembrane region" description="Helical" evidence="1">
    <location>
        <begin position="351"/>
        <end position="371"/>
    </location>
</feature>
<dbReference type="Proteomes" id="UP001181355">
    <property type="component" value="Chromosome"/>
</dbReference>
<gene>
    <name evidence="4" type="ORF">RF679_00530</name>
</gene>
<name>A0ABY9RHV2_9BURK</name>
<evidence type="ECO:0000256" key="2">
    <source>
        <dbReference type="SAM" id="SignalP"/>
    </source>
</evidence>
<keyword evidence="1" id="KW-1133">Transmembrane helix</keyword>
<organism evidence="4 5">
    <name type="scientific">Undibacterium cyanobacteriorum</name>
    <dbReference type="NCBI Taxonomy" id="3073561"/>
    <lineage>
        <taxon>Bacteria</taxon>
        <taxon>Pseudomonadati</taxon>
        <taxon>Pseudomonadota</taxon>
        <taxon>Betaproteobacteria</taxon>
        <taxon>Burkholderiales</taxon>
        <taxon>Oxalobacteraceae</taxon>
        <taxon>Undibacterium</taxon>
    </lineage>
</organism>
<keyword evidence="1" id="KW-0472">Membrane</keyword>
<evidence type="ECO:0000259" key="3">
    <source>
        <dbReference type="Pfam" id="PF12158"/>
    </source>
</evidence>
<dbReference type="RefSeq" id="WP_309482271.1">
    <property type="nucleotide sequence ID" value="NZ_CP133720.1"/>
</dbReference>
<proteinExistence type="predicted"/>
<evidence type="ECO:0000256" key="1">
    <source>
        <dbReference type="SAM" id="Phobius"/>
    </source>
</evidence>
<feature type="transmembrane region" description="Helical" evidence="1">
    <location>
        <begin position="225"/>
        <end position="246"/>
    </location>
</feature>
<protein>
    <submittedName>
        <fullName evidence="4">DUF3592 domain-containing protein</fullName>
    </submittedName>
</protein>
<feature type="domain" description="DUF3592" evidence="3">
    <location>
        <begin position="257"/>
        <end position="349"/>
    </location>
</feature>
<feature type="chain" id="PRO_5045702050" evidence="2">
    <location>
        <begin position="30"/>
        <end position="383"/>
    </location>
</feature>
<sequence length="383" mass="43434">MRVFWQRGLGLISVLMFLCIFGCSAAVQAQQSAQTTQANLASEKSFSIASEPNSAWLVLAQGKAHFVQSEQGLMITFDALDLQLNGSDSEPIFVSSVLISGQEVDAQTGRRTQLMRSERWPVRQSLSAGQAIHLEGQAIFMRHPSWHQTNPRFYLTVEFSQANEFGTVDIPSDLHQYQFASDFKSGSNVREARSEVHMGWIFMVLGLVPVIMMSIYFLRRSHKLVIAMMFSGLFAIVWMTGLLPSLNAAYVQTWMPTDGYIVDLDVRTLKPTSQVRHYQFLPIVNYEYQVDGQKYLGNQVHPGLTRLRSLESEASDEARAWETALQKGSKVQVWVDPLNHSHAVLQRDLPLVIKLIALFGTLLLWFAWRFYQRRIVLSQGRSN</sequence>
<reference evidence="4" key="1">
    <citation type="submission" date="2023-09" db="EMBL/GenBank/DDBJ databases">
        <title>Undibacterium sp. 20NA77.5 isolated from freshwater.</title>
        <authorList>
            <person name="Le V."/>
            <person name="Ko S.-R."/>
            <person name="Ahn C.-Y."/>
            <person name="Oh H.-M."/>
        </authorList>
    </citation>
    <scope>NUCLEOTIDE SEQUENCE</scope>
    <source>
        <strain evidence="4">20NA77.5</strain>
    </source>
</reference>
<evidence type="ECO:0000313" key="4">
    <source>
        <dbReference type="EMBL" id="WMW80780.1"/>
    </source>
</evidence>
<keyword evidence="2" id="KW-0732">Signal</keyword>
<feature type="signal peptide" evidence="2">
    <location>
        <begin position="1"/>
        <end position="29"/>
    </location>
</feature>
<dbReference type="Pfam" id="PF12158">
    <property type="entry name" value="DUF3592"/>
    <property type="match status" value="1"/>
</dbReference>
<dbReference type="InterPro" id="IPR021994">
    <property type="entry name" value="DUF3592"/>
</dbReference>
<feature type="transmembrane region" description="Helical" evidence="1">
    <location>
        <begin position="198"/>
        <end position="218"/>
    </location>
</feature>
<accession>A0ABY9RHV2</accession>
<keyword evidence="5" id="KW-1185">Reference proteome</keyword>